<dbReference type="OrthoDB" id="1689567at2759"/>
<evidence type="ECO:0000256" key="8">
    <source>
        <dbReference type="SAM" id="MobiDB-lite"/>
    </source>
</evidence>
<feature type="transmembrane region" description="Helical" evidence="9">
    <location>
        <begin position="575"/>
        <end position="597"/>
    </location>
</feature>
<protein>
    <submittedName>
        <fullName evidence="13">Uncharacterized protein</fullName>
    </submittedName>
</protein>
<keyword evidence="3" id="KW-0813">Transport</keyword>
<evidence type="ECO:0000259" key="12">
    <source>
        <dbReference type="Pfam" id="PF14703"/>
    </source>
</evidence>
<proteinExistence type="inferred from homology"/>
<feature type="region of interest" description="Disordered" evidence="8">
    <location>
        <begin position="453"/>
        <end position="473"/>
    </location>
</feature>
<keyword evidence="14" id="KW-1185">Reference proteome</keyword>
<dbReference type="Proteomes" id="UP001165065">
    <property type="component" value="Unassembled WGS sequence"/>
</dbReference>
<keyword evidence="4 9" id="KW-0812">Transmembrane</keyword>
<comment type="subcellular location">
    <subcellularLocation>
        <location evidence="1">Membrane</location>
        <topology evidence="1">Multi-pass membrane protein</topology>
    </subcellularLocation>
</comment>
<comment type="similarity">
    <text evidence="2">Belongs to the CSC1 (TC 1.A.17) family.</text>
</comment>
<dbReference type="InterPro" id="IPR027815">
    <property type="entry name" value="CSC1/OSCA1-like_cyt"/>
</dbReference>
<feature type="transmembrane region" description="Helical" evidence="9">
    <location>
        <begin position="176"/>
        <end position="194"/>
    </location>
</feature>
<dbReference type="GO" id="GO:0005886">
    <property type="term" value="C:plasma membrane"/>
    <property type="evidence" value="ECO:0007669"/>
    <property type="project" value="TreeGrafter"/>
</dbReference>
<comment type="caution">
    <text evidence="13">The sequence shown here is derived from an EMBL/GenBank/DDBJ whole genome shotgun (WGS) entry which is preliminary data.</text>
</comment>
<evidence type="ECO:0000259" key="11">
    <source>
        <dbReference type="Pfam" id="PF13967"/>
    </source>
</evidence>
<feature type="transmembrane region" description="Helical" evidence="9">
    <location>
        <begin position="782"/>
        <end position="811"/>
    </location>
</feature>
<dbReference type="PANTHER" id="PTHR13018">
    <property type="entry name" value="PROBABLE MEMBRANE PROTEIN DUF221-RELATED"/>
    <property type="match status" value="1"/>
</dbReference>
<evidence type="ECO:0000256" key="5">
    <source>
        <dbReference type="ARBA" id="ARBA00022989"/>
    </source>
</evidence>
<feature type="transmembrane region" description="Helical" evidence="9">
    <location>
        <begin position="124"/>
        <end position="143"/>
    </location>
</feature>
<evidence type="ECO:0000256" key="1">
    <source>
        <dbReference type="ARBA" id="ARBA00004141"/>
    </source>
</evidence>
<accession>A0A9W7G3Y4</accession>
<gene>
    <name evidence="13" type="ORF">TrCOL_g10975</name>
</gene>
<evidence type="ECO:0000256" key="3">
    <source>
        <dbReference type="ARBA" id="ARBA00022448"/>
    </source>
</evidence>
<dbReference type="EMBL" id="BRYA01000888">
    <property type="protein sequence ID" value="GMI34934.1"/>
    <property type="molecule type" value="Genomic_DNA"/>
</dbReference>
<evidence type="ECO:0000313" key="14">
    <source>
        <dbReference type="Proteomes" id="UP001165065"/>
    </source>
</evidence>
<feature type="transmembrane region" description="Helical" evidence="9">
    <location>
        <begin position="675"/>
        <end position="700"/>
    </location>
</feature>
<keyword evidence="6 9" id="KW-0472">Membrane</keyword>
<dbReference type="Pfam" id="PF02714">
    <property type="entry name" value="RSN1_7TM"/>
    <property type="match status" value="1"/>
</dbReference>
<dbReference type="AlphaFoldDB" id="A0A9W7G3Y4"/>
<dbReference type="InterPro" id="IPR032880">
    <property type="entry name" value="CSC1/OSCA1-like_N"/>
</dbReference>
<dbReference type="InterPro" id="IPR045122">
    <property type="entry name" value="Csc1-like"/>
</dbReference>
<name>A0A9W7G3Y4_9STRA</name>
<dbReference type="Pfam" id="PF13967">
    <property type="entry name" value="RSN1_TM"/>
    <property type="match status" value="1"/>
</dbReference>
<feature type="region of interest" description="Disordered" evidence="8">
    <location>
        <begin position="951"/>
        <end position="979"/>
    </location>
</feature>
<organism evidence="13 14">
    <name type="scientific">Triparma columacea</name>
    <dbReference type="NCBI Taxonomy" id="722753"/>
    <lineage>
        <taxon>Eukaryota</taxon>
        <taxon>Sar</taxon>
        <taxon>Stramenopiles</taxon>
        <taxon>Ochrophyta</taxon>
        <taxon>Bolidophyceae</taxon>
        <taxon>Parmales</taxon>
        <taxon>Triparmaceae</taxon>
        <taxon>Triparma</taxon>
    </lineage>
</organism>
<evidence type="ECO:0000259" key="10">
    <source>
        <dbReference type="Pfam" id="PF02714"/>
    </source>
</evidence>
<feature type="domain" description="CSC1/OSCA1-like N-terminal transmembrane" evidence="11">
    <location>
        <begin position="34"/>
        <end position="196"/>
    </location>
</feature>
<dbReference type="GO" id="GO:0005227">
    <property type="term" value="F:calcium-activated cation channel activity"/>
    <property type="evidence" value="ECO:0007669"/>
    <property type="project" value="InterPro"/>
</dbReference>
<sequence>MGSHNSDILLHEIERLGGKQHNISGVSDVTVEAVVLSFYLNSLIFTILLILFEVLRRSLPTIYNGSNYHKEMETQEPRLDTRFSWHGCFGWWMDVWKVPWHRVLQCCGLDGYMFLRYIRLCSRLTMVTAFWGTIVLGSVYYTADGGEEGWYVFTMKNIPPITDDGDNRAKGDGRRLWVPVVFCYLMTLYTFYLIKEEYKHFVELRMEWLAKGAGLDVGQKRFSLMVENIPRRLRSEKKLFSYFSKLFPDRVHSASVVLNIPEVDSLNNRRLRVRRRLEKAVAYKEATGDNATHVVGRARCLCCGIESRPCIGFRICKNEEVVDSVEYYRKDLDDMNEELKSLVKEKIRIARDGGDGEEETGMFDRVREIVGGIGGGFKRGLGGRQVSNGEGNVEVLYRDSITPDSITPDSIASTAVSNSNYGSIESKLYEEGGGGDRGMSLLKNDYLQDEGFHRTSSALTPRGEEDLIQPGGRDKHKSCFRRAINKLGVDFLHSEISSVRDKFQSVVVDSVFARTMSSTGFVTFTNLQTVAMANASTLSHKVDTLDTVLAPEPRDIHWPNCHVTKPVRMARIQTASAGIMIGVLFWSLPVSIIQAMAKAEEMSKLPGLGWLAEAGKTDEEERTRLFWVNLLNGYLPVVTLLGLIQLLPFLFQWVATSYETRMTHSDIQASIMKRFFVYQLANIYISITAGSIFENLTAILDSPTSALQVLSDTVPTVVGYFMSLIMTKILAGLPVVLLRFGALLRMGFLRLCFKEAHLTQRELNEVYRPQEFLYGWEYPTQLLVIVICFTYSVISPVILLIGAVYFYLALIVYKLQLLYVYTPLYEGGGELFPSVCHRTFIGLCCGQVSLLAYLFIRVSTKGWQPLVLIPLPFYTIYTMNRMRAMYDIPSKSLSLERAVVLDRENFKSGNGADLVGTFDKHAYRQPLLDPKELHIEPEPYRTVVGITTELGEEEGAEGGGEGEGEGGEGGGTNDRKHIV</sequence>
<feature type="compositionally biased region" description="Acidic residues" evidence="8">
    <location>
        <begin position="951"/>
        <end position="966"/>
    </location>
</feature>
<feature type="domain" description="CSC1/OSCA1-like 7TM region" evidence="10">
    <location>
        <begin position="579"/>
        <end position="853"/>
    </location>
</feature>
<feature type="transmembrane region" description="Helical" evidence="9">
    <location>
        <begin position="720"/>
        <end position="740"/>
    </location>
</feature>
<feature type="transmembrane region" description="Helical" evidence="9">
    <location>
        <begin position="33"/>
        <end position="52"/>
    </location>
</feature>
<feature type="domain" description="CSC1/OSCA1-like cytosolic" evidence="12">
    <location>
        <begin position="222"/>
        <end position="342"/>
    </location>
</feature>
<feature type="transmembrane region" description="Helical" evidence="9">
    <location>
        <begin position="634"/>
        <end position="654"/>
    </location>
</feature>
<evidence type="ECO:0000256" key="4">
    <source>
        <dbReference type="ARBA" id="ARBA00022692"/>
    </source>
</evidence>
<evidence type="ECO:0000313" key="13">
    <source>
        <dbReference type="EMBL" id="GMI34934.1"/>
    </source>
</evidence>
<dbReference type="InterPro" id="IPR003864">
    <property type="entry name" value="CSC1/OSCA1-like_7TM"/>
</dbReference>
<evidence type="ECO:0000256" key="9">
    <source>
        <dbReference type="SAM" id="Phobius"/>
    </source>
</evidence>
<reference evidence="14" key="1">
    <citation type="journal article" date="2023" name="Commun. Biol.">
        <title>Genome analysis of Parmales, the sister group of diatoms, reveals the evolutionary specialization of diatoms from phago-mixotrophs to photoautotrophs.</title>
        <authorList>
            <person name="Ban H."/>
            <person name="Sato S."/>
            <person name="Yoshikawa S."/>
            <person name="Yamada K."/>
            <person name="Nakamura Y."/>
            <person name="Ichinomiya M."/>
            <person name="Sato N."/>
            <person name="Blanc-Mathieu R."/>
            <person name="Endo H."/>
            <person name="Kuwata A."/>
            <person name="Ogata H."/>
        </authorList>
    </citation>
    <scope>NUCLEOTIDE SEQUENCE [LARGE SCALE GENOMIC DNA]</scope>
</reference>
<dbReference type="PANTHER" id="PTHR13018:SF5">
    <property type="entry name" value="RE44586P"/>
    <property type="match status" value="1"/>
</dbReference>
<evidence type="ECO:0000256" key="2">
    <source>
        <dbReference type="ARBA" id="ARBA00007779"/>
    </source>
</evidence>
<evidence type="ECO:0000256" key="7">
    <source>
        <dbReference type="SAM" id="Coils"/>
    </source>
</evidence>
<keyword evidence="5 9" id="KW-1133">Transmembrane helix</keyword>
<keyword evidence="7" id="KW-0175">Coiled coil</keyword>
<feature type="coiled-coil region" evidence="7">
    <location>
        <begin position="325"/>
        <end position="352"/>
    </location>
</feature>
<dbReference type="Pfam" id="PF14703">
    <property type="entry name" value="PHM7_cyt"/>
    <property type="match status" value="1"/>
</dbReference>
<evidence type="ECO:0000256" key="6">
    <source>
        <dbReference type="ARBA" id="ARBA00023136"/>
    </source>
</evidence>